<dbReference type="Gene3D" id="1.25.40.10">
    <property type="entry name" value="Tetratricopeptide repeat domain"/>
    <property type="match status" value="2"/>
</dbReference>
<dbReference type="EMBL" id="JACHIU010000001">
    <property type="protein sequence ID" value="MBB6472010.1"/>
    <property type="molecule type" value="Genomic_DNA"/>
</dbReference>
<dbReference type="SUPFAM" id="SSF52540">
    <property type="entry name" value="P-loop containing nucleoside triphosphate hydrolases"/>
    <property type="match status" value="1"/>
</dbReference>
<evidence type="ECO:0000256" key="3">
    <source>
        <dbReference type="ARBA" id="ARBA00023125"/>
    </source>
</evidence>
<dbReference type="PANTHER" id="PTHR35807">
    <property type="entry name" value="TRANSCRIPTIONAL REGULATOR REDD-RELATED"/>
    <property type="match status" value="1"/>
</dbReference>
<reference evidence="8 9" key="1">
    <citation type="submission" date="2020-08" db="EMBL/GenBank/DDBJ databases">
        <title>Sequencing the genomes of 1000 actinobacteria strains.</title>
        <authorList>
            <person name="Klenk H.-P."/>
        </authorList>
    </citation>
    <scope>NUCLEOTIDE SEQUENCE [LARGE SCALE GENOMIC DNA]</scope>
    <source>
        <strain evidence="8 9">DSM 44936</strain>
    </source>
</reference>
<dbReference type="PROSITE" id="PS51755">
    <property type="entry name" value="OMPR_PHOB"/>
    <property type="match status" value="1"/>
</dbReference>
<evidence type="ECO:0000313" key="9">
    <source>
        <dbReference type="Proteomes" id="UP000555564"/>
    </source>
</evidence>
<feature type="repeat" description="TPR" evidence="5">
    <location>
        <begin position="724"/>
        <end position="757"/>
    </location>
</feature>
<dbReference type="Pfam" id="PF13424">
    <property type="entry name" value="TPR_12"/>
    <property type="match status" value="2"/>
</dbReference>
<feature type="DNA-binding region" description="OmpR/PhoB-type" evidence="6">
    <location>
        <begin position="1"/>
        <end position="101"/>
    </location>
</feature>
<dbReference type="Pfam" id="PF03704">
    <property type="entry name" value="BTAD"/>
    <property type="match status" value="1"/>
</dbReference>
<dbReference type="SMART" id="SM00028">
    <property type="entry name" value="TPR"/>
    <property type="match status" value="5"/>
</dbReference>
<evidence type="ECO:0000256" key="2">
    <source>
        <dbReference type="ARBA" id="ARBA00023015"/>
    </source>
</evidence>
<organism evidence="8 9">
    <name type="scientific">Sphaerisporangium rubeum</name>
    <dbReference type="NCBI Taxonomy" id="321317"/>
    <lineage>
        <taxon>Bacteria</taxon>
        <taxon>Bacillati</taxon>
        <taxon>Actinomycetota</taxon>
        <taxon>Actinomycetes</taxon>
        <taxon>Streptosporangiales</taxon>
        <taxon>Streptosporangiaceae</taxon>
        <taxon>Sphaerisporangium</taxon>
    </lineage>
</organism>
<keyword evidence="9" id="KW-1185">Reference proteome</keyword>
<dbReference type="Proteomes" id="UP000555564">
    <property type="component" value="Unassembled WGS sequence"/>
</dbReference>
<dbReference type="GO" id="GO:0006355">
    <property type="term" value="P:regulation of DNA-templated transcription"/>
    <property type="evidence" value="ECO:0007669"/>
    <property type="project" value="InterPro"/>
</dbReference>
<dbReference type="GO" id="GO:0000160">
    <property type="term" value="P:phosphorelay signal transduction system"/>
    <property type="evidence" value="ECO:0007669"/>
    <property type="project" value="InterPro"/>
</dbReference>
<evidence type="ECO:0000256" key="1">
    <source>
        <dbReference type="ARBA" id="ARBA00005820"/>
    </source>
</evidence>
<keyword evidence="3 6" id="KW-0238">DNA-binding</keyword>
<dbReference type="InterPro" id="IPR001867">
    <property type="entry name" value="OmpR/PhoB-type_DNA-bd"/>
</dbReference>
<dbReference type="InterPro" id="IPR019734">
    <property type="entry name" value="TPR_rpt"/>
</dbReference>
<dbReference type="AlphaFoldDB" id="A0A7X0M562"/>
<dbReference type="InterPro" id="IPR005158">
    <property type="entry name" value="BTAD"/>
</dbReference>
<proteinExistence type="inferred from homology"/>
<feature type="domain" description="OmpR/PhoB-type" evidence="7">
    <location>
        <begin position="1"/>
        <end position="101"/>
    </location>
</feature>
<dbReference type="Pfam" id="PF13374">
    <property type="entry name" value="TPR_10"/>
    <property type="match status" value="1"/>
</dbReference>
<dbReference type="Pfam" id="PF00486">
    <property type="entry name" value="Trans_reg_C"/>
    <property type="match status" value="1"/>
</dbReference>
<comment type="similarity">
    <text evidence="1">Belongs to the AfsR/DnrI/RedD regulatory family.</text>
</comment>
<dbReference type="SUPFAM" id="SSF46894">
    <property type="entry name" value="C-terminal effector domain of the bipartite response regulators"/>
    <property type="match status" value="1"/>
</dbReference>
<keyword evidence="4" id="KW-0804">Transcription</keyword>
<keyword evidence="5" id="KW-0802">TPR repeat</keyword>
<dbReference type="CDD" id="cd15831">
    <property type="entry name" value="BTAD"/>
    <property type="match status" value="1"/>
</dbReference>
<dbReference type="InterPro" id="IPR011990">
    <property type="entry name" value="TPR-like_helical_dom_sf"/>
</dbReference>
<gene>
    <name evidence="8" type="ORF">BJ992_001441</name>
</gene>
<dbReference type="PROSITE" id="PS50005">
    <property type="entry name" value="TPR"/>
    <property type="match status" value="1"/>
</dbReference>
<dbReference type="GO" id="GO:0003677">
    <property type="term" value="F:DNA binding"/>
    <property type="evidence" value="ECO:0007669"/>
    <property type="project" value="UniProtKB-UniRule"/>
</dbReference>
<dbReference type="InterPro" id="IPR051677">
    <property type="entry name" value="AfsR-DnrI-RedD_regulator"/>
</dbReference>
<dbReference type="SUPFAM" id="SSF48452">
    <property type="entry name" value="TPR-like"/>
    <property type="match status" value="2"/>
</dbReference>
<accession>A0A7X0M562</accession>
<dbReference type="RefSeq" id="WP_221474716.1">
    <property type="nucleotide sequence ID" value="NZ_BAAALO010000099.1"/>
</dbReference>
<dbReference type="InterPro" id="IPR016032">
    <property type="entry name" value="Sig_transdc_resp-reg_C-effctor"/>
</dbReference>
<protein>
    <submittedName>
        <fullName evidence="8">DNA-binding SARP family transcriptional activator</fullName>
    </submittedName>
</protein>
<evidence type="ECO:0000256" key="5">
    <source>
        <dbReference type="PROSITE-ProRule" id="PRU00339"/>
    </source>
</evidence>
<dbReference type="InterPro" id="IPR036388">
    <property type="entry name" value="WH-like_DNA-bd_sf"/>
</dbReference>
<evidence type="ECO:0000313" key="8">
    <source>
        <dbReference type="EMBL" id="MBB6472010.1"/>
    </source>
</evidence>
<keyword evidence="2" id="KW-0805">Transcription regulation</keyword>
<sequence length="936" mass="101915">MAIGVHFRLLGPVEVVASGVRIAVGPPQRCTVLAALMVDAGRQVTVETLISRVWSDGPPERARRALQAHVTRLRRTLEQAGALGGPDAPLARRSDGYLLGVEPERVDLHLFRLRLRQARQAAPTERLRLLRDALELWRGDALGGLTGNWVERTRQDLHREHLDAVVSWADAELLAGDAAAVIGPLTESARRDPLLEPLIAVLMRALYAVGRPVEALDLYGATRRRLVDELGAEPGAVLRRTHQGILRGDLDSGTRPVTWQPSVPAVVPAQLPIDVRDFCGRGDELSRLDDLAEQSRHHATAVVVSALTGTAGVGKTALAVHWAHRVRDRFPDGQLYVNLRGFAPEGAMDPAEAVRGFLDALHVTPQRVPSGLAAQAALYRSMLAGRRMLIVLDNARDSDHVGPLLPGTPGCMVVVTSRNQLSGLVATGSVPLVLGALSPGEARELLDRRLGSGRVAAEPDAAGEIIERCDRLPLALAIVVARAATHPRFPLHALAAELRAAHDRLDVLTSDDPAVDVRAVFSWSYRTLTPEAARLFRLLGLHHGPDISAAAAASLAGSPLPEVRSVLAELARTHMIIERLPGRYTLHDLLRAYAAEKARRTDPGAFRGDAIRRVLDHYLRTGYAAALHLHACRDPITLPEAAPGVVPEILLDHEHALRWYGAEHAVLLGAVEQAVSAGFDTHAWQLAWTLTDYLDRRGHWHDWIATQRAAVTTGRRSGEPATEAGGHQQIGHAYIQMGRFDEAHVHLDQALALYHQAGELPGQGQTHYSLAVLLGRQDRHREALEHARRCLVLFRAADHAHGQALALNTVGWVHAELDEHHEALVHCEQALALFETIGDPHGQGESWDRLGYAHHHLGHHTEAIACYEHALNHLRRLGDRYWEAGVLTHLGDTYEAAGDLRSARAAWGRALGILSDLGHPGGEEVRARLAASRPST</sequence>
<dbReference type="PANTHER" id="PTHR35807:SF1">
    <property type="entry name" value="TRANSCRIPTIONAL REGULATOR REDD"/>
    <property type="match status" value="1"/>
</dbReference>
<evidence type="ECO:0000259" key="7">
    <source>
        <dbReference type="PROSITE" id="PS51755"/>
    </source>
</evidence>
<dbReference type="SMART" id="SM01043">
    <property type="entry name" value="BTAD"/>
    <property type="match status" value="1"/>
</dbReference>
<dbReference type="Gene3D" id="3.40.50.300">
    <property type="entry name" value="P-loop containing nucleotide triphosphate hydrolases"/>
    <property type="match status" value="1"/>
</dbReference>
<dbReference type="InterPro" id="IPR027417">
    <property type="entry name" value="P-loop_NTPase"/>
</dbReference>
<dbReference type="GO" id="GO:0043531">
    <property type="term" value="F:ADP binding"/>
    <property type="evidence" value="ECO:0007669"/>
    <property type="project" value="InterPro"/>
</dbReference>
<dbReference type="PRINTS" id="PR00364">
    <property type="entry name" value="DISEASERSIST"/>
</dbReference>
<comment type="caution">
    <text evidence="8">The sequence shown here is derived from an EMBL/GenBank/DDBJ whole genome shotgun (WGS) entry which is preliminary data.</text>
</comment>
<name>A0A7X0M562_9ACTN</name>
<dbReference type="SMART" id="SM00862">
    <property type="entry name" value="Trans_reg_C"/>
    <property type="match status" value="1"/>
</dbReference>
<evidence type="ECO:0000256" key="6">
    <source>
        <dbReference type="PROSITE-ProRule" id="PRU01091"/>
    </source>
</evidence>
<evidence type="ECO:0000256" key="4">
    <source>
        <dbReference type="ARBA" id="ARBA00023163"/>
    </source>
</evidence>
<dbReference type="Gene3D" id="1.10.10.10">
    <property type="entry name" value="Winged helix-like DNA-binding domain superfamily/Winged helix DNA-binding domain"/>
    <property type="match status" value="1"/>
</dbReference>